<accession>A0ABP4YLZ3</accession>
<dbReference type="Proteomes" id="UP001500218">
    <property type="component" value="Unassembled WGS sequence"/>
</dbReference>
<protein>
    <recommendedName>
        <fullName evidence="4">Glycosyl transferase</fullName>
    </recommendedName>
</protein>
<keyword evidence="3" id="KW-1185">Reference proteome</keyword>
<feature type="transmembrane region" description="Helical" evidence="1">
    <location>
        <begin position="12"/>
        <end position="32"/>
    </location>
</feature>
<dbReference type="EMBL" id="BAAALT010000189">
    <property type="protein sequence ID" value="GAA1822350.1"/>
    <property type="molecule type" value="Genomic_DNA"/>
</dbReference>
<comment type="caution">
    <text evidence="2">The sequence shown here is derived from an EMBL/GenBank/DDBJ whole genome shotgun (WGS) entry which is preliminary data.</text>
</comment>
<evidence type="ECO:0000256" key="1">
    <source>
        <dbReference type="SAM" id="Phobius"/>
    </source>
</evidence>
<sequence length="188" mass="20757">MWVRRFPRRALVRIWWLMLSGSFVVAVADLLFGAEPTRLPGSGRLNPLALAVPSLAAAFGVVIGATVVAAVRRPYVAADPTALRLRPGLGRILVLPWDQVSELTVVPVRRRAVLLVRCAEGASPDAAVRPRWWDQGVLRDARQLRSMESLTDYDVAVNLDDFVGAPYDLLESLEPYAPEHVLLIDKLD</sequence>
<keyword evidence="1" id="KW-0812">Transmembrane</keyword>
<organism evidence="2 3">
    <name type="scientific">Luedemannella flava</name>
    <dbReference type="NCBI Taxonomy" id="349316"/>
    <lineage>
        <taxon>Bacteria</taxon>
        <taxon>Bacillati</taxon>
        <taxon>Actinomycetota</taxon>
        <taxon>Actinomycetes</taxon>
        <taxon>Micromonosporales</taxon>
        <taxon>Micromonosporaceae</taxon>
        <taxon>Luedemannella</taxon>
    </lineage>
</organism>
<evidence type="ECO:0008006" key="4">
    <source>
        <dbReference type="Google" id="ProtNLM"/>
    </source>
</evidence>
<reference evidence="3" key="1">
    <citation type="journal article" date="2019" name="Int. J. Syst. Evol. Microbiol.">
        <title>The Global Catalogue of Microorganisms (GCM) 10K type strain sequencing project: providing services to taxonomists for standard genome sequencing and annotation.</title>
        <authorList>
            <consortium name="The Broad Institute Genomics Platform"/>
            <consortium name="The Broad Institute Genome Sequencing Center for Infectious Disease"/>
            <person name="Wu L."/>
            <person name="Ma J."/>
        </authorList>
    </citation>
    <scope>NUCLEOTIDE SEQUENCE [LARGE SCALE GENOMIC DNA]</scope>
    <source>
        <strain evidence="3">JCM 13250</strain>
    </source>
</reference>
<keyword evidence="1" id="KW-1133">Transmembrane helix</keyword>
<feature type="transmembrane region" description="Helical" evidence="1">
    <location>
        <begin position="52"/>
        <end position="71"/>
    </location>
</feature>
<keyword evidence="1" id="KW-0472">Membrane</keyword>
<evidence type="ECO:0000313" key="3">
    <source>
        <dbReference type="Proteomes" id="UP001500218"/>
    </source>
</evidence>
<evidence type="ECO:0000313" key="2">
    <source>
        <dbReference type="EMBL" id="GAA1822350.1"/>
    </source>
</evidence>
<proteinExistence type="predicted"/>
<gene>
    <name evidence="2" type="ORF">GCM10009682_48340</name>
</gene>
<name>A0ABP4YLZ3_9ACTN</name>